<evidence type="ECO:0000256" key="3">
    <source>
        <dbReference type="ARBA" id="ARBA00022980"/>
    </source>
</evidence>
<dbReference type="SUPFAM" id="SSF56047">
    <property type="entry name" value="Ribosomal protein S8"/>
    <property type="match status" value="1"/>
</dbReference>
<evidence type="ECO:0000313" key="6">
    <source>
        <dbReference type="EMBL" id="RZN55401.1"/>
    </source>
</evidence>
<evidence type="ECO:0000256" key="5">
    <source>
        <dbReference type="HAMAP-Rule" id="MF_01302"/>
    </source>
</evidence>
<dbReference type="GO" id="GO:0006412">
    <property type="term" value="P:translation"/>
    <property type="evidence" value="ECO:0007669"/>
    <property type="project" value="UniProtKB-UniRule"/>
</dbReference>
<accession>A0A520KEC1</accession>
<keyword evidence="3 5" id="KW-0689">Ribosomal protein</keyword>
<dbReference type="GO" id="GO:0019843">
    <property type="term" value="F:rRNA binding"/>
    <property type="evidence" value="ECO:0007669"/>
    <property type="project" value="UniProtKB-UniRule"/>
</dbReference>
<dbReference type="NCBIfam" id="NF003115">
    <property type="entry name" value="PRK04034.1"/>
    <property type="match status" value="1"/>
</dbReference>
<evidence type="ECO:0000256" key="2">
    <source>
        <dbReference type="ARBA" id="ARBA00022730"/>
    </source>
</evidence>
<name>A0A520KEC1_9CREN</name>
<comment type="subunit">
    <text evidence="5">Part of the 30S ribosomal subunit.</text>
</comment>
<evidence type="ECO:0000313" key="9">
    <source>
        <dbReference type="Proteomes" id="UP000317265"/>
    </source>
</evidence>
<keyword evidence="4 5" id="KW-0687">Ribonucleoprotein</keyword>
<dbReference type="EMBL" id="QNVI01000052">
    <property type="protein sequence ID" value="TDA38402.1"/>
    <property type="molecule type" value="Genomic_DNA"/>
</dbReference>
<evidence type="ECO:0000313" key="7">
    <source>
        <dbReference type="EMBL" id="TDA38402.1"/>
    </source>
</evidence>
<comment type="function">
    <text evidence="5">One of the primary rRNA binding proteins, it binds directly to 16S rRNA central domain where it helps coordinate assembly of the platform of the 30S subunit.</text>
</comment>
<keyword evidence="2 5" id="KW-0699">rRNA-binding</keyword>
<dbReference type="Pfam" id="PF00410">
    <property type="entry name" value="Ribosomal_S8"/>
    <property type="match status" value="1"/>
</dbReference>
<evidence type="ECO:0000313" key="8">
    <source>
        <dbReference type="Proteomes" id="UP000316080"/>
    </source>
</evidence>
<dbReference type="GO" id="GO:0003735">
    <property type="term" value="F:structural constituent of ribosome"/>
    <property type="evidence" value="ECO:0007669"/>
    <property type="project" value="InterPro"/>
</dbReference>
<gene>
    <name evidence="5" type="primary">rps8</name>
    <name evidence="7" type="ORF">DSO09_04420</name>
    <name evidence="6" type="ORF">EF809_05425</name>
</gene>
<dbReference type="Proteomes" id="UP000316080">
    <property type="component" value="Unassembled WGS sequence"/>
</dbReference>
<keyword evidence="5" id="KW-0694">RNA-binding</keyword>
<protein>
    <recommendedName>
        <fullName evidence="5">Small ribosomal subunit protein uS8</fullName>
    </recommendedName>
</protein>
<organism evidence="6 8">
    <name type="scientific">Thermoproteota archaeon</name>
    <dbReference type="NCBI Taxonomy" id="2056631"/>
    <lineage>
        <taxon>Archaea</taxon>
        <taxon>Thermoproteota</taxon>
    </lineage>
</organism>
<comment type="similarity">
    <text evidence="1 5">Belongs to the universal ribosomal protein uS8 family.</text>
</comment>
<dbReference type="Gene3D" id="3.30.1370.30">
    <property type="match status" value="1"/>
</dbReference>
<dbReference type="Gene3D" id="3.30.1490.10">
    <property type="match status" value="1"/>
</dbReference>
<proteinExistence type="inferred from homology"/>
<dbReference type="GO" id="GO:1990904">
    <property type="term" value="C:ribonucleoprotein complex"/>
    <property type="evidence" value="ECO:0007669"/>
    <property type="project" value="UniProtKB-KW"/>
</dbReference>
<dbReference type="FunFam" id="3.30.1370.30:FF:000001">
    <property type="entry name" value="40S ribosomal protein S15a"/>
    <property type="match status" value="1"/>
</dbReference>
<dbReference type="EMBL" id="RXIH01000044">
    <property type="protein sequence ID" value="RZN55401.1"/>
    <property type="molecule type" value="Genomic_DNA"/>
</dbReference>
<dbReference type="GO" id="GO:0005840">
    <property type="term" value="C:ribosome"/>
    <property type="evidence" value="ECO:0007669"/>
    <property type="project" value="UniProtKB-KW"/>
</dbReference>
<dbReference type="AlphaFoldDB" id="A0A520KEC1"/>
<dbReference type="InterPro" id="IPR000630">
    <property type="entry name" value="Ribosomal_uS8"/>
</dbReference>
<dbReference type="PANTHER" id="PTHR11758">
    <property type="entry name" value="40S RIBOSOMAL PROTEIN S15A"/>
    <property type="match status" value="1"/>
</dbReference>
<comment type="caution">
    <text evidence="6">The sequence shown here is derived from an EMBL/GenBank/DDBJ whole genome shotgun (WGS) entry which is preliminary data.</text>
</comment>
<evidence type="ECO:0000256" key="1">
    <source>
        <dbReference type="ARBA" id="ARBA00006471"/>
    </source>
</evidence>
<dbReference type="HAMAP" id="MF_01302_A">
    <property type="entry name" value="Ribosomal_uS8_A"/>
    <property type="match status" value="1"/>
</dbReference>
<dbReference type="InterPro" id="IPR035987">
    <property type="entry name" value="Ribosomal_uS8_sf"/>
</dbReference>
<reference evidence="6 8" key="2">
    <citation type="journal article" date="2019" name="Nat. Microbiol.">
        <title>Wide diversity of methane and short-chain alkane metabolisms in uncultured archaea.</title>
        <authorList>
            <person name="Borrel G."/>
            <person name="Adam P.S."/>
            <person name="McKay L.J."/>
            <person name="Chen L.X."/>
            <person name="Sierra-Garcia I.N."/>
            <person name="Sieber C.M."/>
            <person name="Letourneur Q."/>
            <person name="Ghozlane A."/>
            <person name="Andersen G.L."/>
            <person name="Li W.J."/>
            <person name="Hallam S.J."/>
            <person name="Muyzer G."/>
            <person name="de Oliveira V.M."/>
            <person name="Inskeep W.P."/>
            <person name="Banfield J.F."/>
            <person name="Gribaldo S."/>
        </authorList>
    </citation>
    <scope>NUCLEOTIDE SEQUENCE [LARGE SCALE GENOMIC DNA]</scope>
    <source>
        <strain evidence="6">Verst-YHS</strain>
    </source>
</reference>
<sequence>MHDPIASALTTIMNNEERGKKECIVTPAPKLLANVLRVLQKHGYIGEFEYIDDGRFGKFRIQLLGKINKCGVVKPRFSVSYKEIEEWVKKYLPSKDVGILIITTSKGLLTHKEVIENRIGGQLLAYVY</sequence>
<dbReference type="Proteomes" id="UP000317265">
    <property type="component" value="Unassembled WGS sequence"/>
</dbReference>
<reference evidence="7 9" key="1">
    <citation type="journal article" date="2019" name="Nat. Microbiol.">
        <title>Expanding anaerobic alkane metabolism in the domain of Archaea.</title>
        <authorList>
            <person name="Wang Y."/>
            <person name="Wegener G."/>
            <person name="Hou J."/>
            <person name="Wang F."/>
            <person name="Xiao X."/>
        </authorList>
    </citation>
    <scope>NUCLEOTIDE SEQUENCE [LARGE SCALE GENOMIC DNA]</scope>
    <source>
        <strain evidence="7">WYZ-LMO11</strain>
    </source>
</reference>
<evidence type="ECO:0000256" key="4">
    <source>
        <dbReference type="ARBA" id="ARBA00023274"/>
    </source>
</evidence>